<sequence>MKGNRGIFVKLNYKNIGELNSFVYDMTNGVNKDDDKYVMCAGKYDKNGWTIVFKAKSINEAQELVTRNSQKRSRKINSSIIEKEKVSIPSWM</sequence>
<dbReference type="Proteomes" id="UP000095594">
    <property type="component" value="Unassembled WGS sequence"/>
</dbReference>
<dbReference type="RefSeq" id="WP_070205668.1">
    <property type="nucleotide sequence ID" value="NZ_CABIXQ010000008.1"/>
</dbReference>
<protein>
    <submittedName>
        <fullName evidence="1">Uncharacterized protein</fullName>
    </submittedName>
</protein>
<dbReference type="AlphaFoldDB" id="A0A174EPF7"/>
<dbReference type="OrthoDB" id="162319at2"/>
<accession>A0A174EPF7</accession>
<evidence type="ECO:0000313" key="1">
    <source>
        <dbReference type="EMBL" id="CUO38359.1"/>
    </source>
</evidence>
<organism evidence="1 2">
    <name type="scientific">Clostridium disporicum</name>
    <dbReference type="NCBI Taxonomy" id="84024"/>
    <lineage>
        <taxon>Bacteria</taxon>
        <taxon>Bacillati</taxon>
        <taxon>Bacillota</taxon>
        <taxon>Clostridia</taxon>
        <taxon>Eubacteriales</taxon>
        <taxon>Clostridiaceae</taxon>
        <taxon>Clostridium</taxon>
    </lineage>
</organism>
<name>A0A174EPF7_9CLOT</name>
<gene>
    <name evidence="1" type="ORF">ERS852471_01476</name>
</gene>
<proteinExistence type="predicted"/>
<evidence type="ECO:0000313" key="2">
    <source>
        <dbReference type="Proteomes" id="UP000095594"/>
    </source>
</evidence>
<dbReference type="EMBL" id="CYZX01000008">
    <property type="protein sequence ID" value="CUO38359.1"/>
    <property type="molecule type" value="Genomic_DNA"/>
</dbReference>
<reference evidence="1 2" key="1">
    <citation type="submission" date="2015-09" db="EMBL/GenBank/DDBJ databases">
        <authorList>
            <consortium name="Pathogen Informatics"/>
        </authorList>
    </citation>
    <scope>NUCLEOTIDE SEQUENCE [LARGE SCALE GENOMIC DNA]</scope>
    <source>
        <strain evidence="1 2">2789STDY5834856</strain>
    </source>
</reference>